<name>A0A1M6QRK7_9FIRM</name>
<accession>A0A1M6QRK7</accession>
<gene>
    <name evidence="2" type="ORF">SAMN02745138_01382</name>
</gene>
<proteinExistence type="predicted"/>
<dbReference type="InterPro" id="IPR046720">
    <property type="entry name" value="DUF6612"/>
</dbReference>
<sequence>MKKRIFALAMALAMAATAAGCGAKQSTDVEALLQKANDTMAQVTSMSAQMEVQMDMAFEEESMKSVVKSDMDLKLDPFKTNMTISMTLNDEALQTYEMYAVQNGDTVDAYMQVDGEWIHQPMASADVSQYNAGQNMDLYLKNIEAFKVTGTEEINGNKTTVIEGLLTGDAMEEALKNSGIESTTAGLGISADDLVTLMDSVEGMPVKLWISDDGYVMQYELDMTAMMQGIMDVMSGGEENPVTISKTLVHMTCSNFDAVPDFEVPAEALAAA</sequence>
<protein>
    <recommendedName>
        <fullName evidence="4">Lipoprotein</fullName>
    </recommendedName>
</protein>
<dbReference type="RefSeq" id="WP_072850409.1">
    <property type="nucleotide sequence ID" value="NZ_FRAH01000020.1"/>
</dbReference>
<organism evidence="2 3">
    <name type="scientific">Anaerotignum lactatifermentans DSM 14214</name>
    <dbReference type="NCBI Taxonomy" id="1121323"/>
    <lineage>
        <taxon>Bacteria</taxon>
        <taxon>Bacillati</taxon>
        <taxon>Bacillota</taxon>
        <taxon>Clostridia</taxon>
        <taxon>Lachnospirales</taxon>
        <taxon>Anaerotignaceae</taxon>
        <taxon>Anaerotignum</taxon>
    </lineage>
</organism>
<dbReference type="InterPro" id="IPR029046">
    <property type="entry name" value="LolA/LolB/LppX"/>
</dbReference>
<evidence type="ECO:0008006" key="4">
    <source>
        <dbReference type="Google" id="ProtNLM"/>
    </source>
</evidence>
<evidence type="ECO:0000256" key="1">
    <source>
        <dbReference type="SAM" id="SignalP"/>
    </source>
</evidence>
<dbReference type="Gene3D" id="2.50.20.20">
    <property type="match status" value="1"/>
</dbReference>
<dbReference type="OrthoDB" id="1852432at2"/>
<evidence type="ECO:0000313" key="3">
    <source>
        <dbReference type="Proteomes" id="UP000183975"/>
    </source>
</evidence>
<evidence type="ECO:0000313" key="2">
    <source>
        <dbReference type="EMBL" id="SHK22922.1"/>
    </source>
</evidence>
<dbReference type="AlphaFoldDB" id="A0A1M6QRK7"/>
<feature type="chain" id="PRO_5038377025" description="Lipoprotein" evidence="1">
    <location>
        <begin position="19"/>
        <end position="272"/>
    </location>
</feature>
<reference evidence="2 3" key="1">
    <citation type="submission" date="2016-11" db="EMBL/GenBank/DDBJ databases">
        <authorList>
            <person name="Jaros S."/>
            <person name="Januszkiewicz K."/>
            <person name="Wedrychowicz H."/>
        </authorList>
    </citation>
    <scope>NUCLEOTIDE SEQUENCE [LARGE SCALE GENOMIC DNA]</scope>
    <source>
        <strain evidence="2 3">DSM 14214</strain>
    </source>
</reference>
<dbReference type="Pfam" id="PF20316">
    <property type="entry name" value="DUF6612"/>
    <property type="match status" value="1"/>
</dbReference>
<feature type="signal peptide" evidence="1">
    <location>
        <begin position="1"/>
        <end position="18"/>
    </location>
</feature>
<dbReference type="EMBL" id="FRAH01000020">
    <property type="protein sequence ID" value="SHK22922.1"/>
    <property type="molecule type" value="Genomic_DNA"/>
</dbReference>
<keyword evidence="3" id="KW-1185">Reference proteome</keyword>
<keyword evidence="1" id="KW-0732">Signal</keyword>
<dbReference type="Proteomes" id="UP000183975">
    <property type="component" value="Unassembled WGS sequence"/>
</dbReference>
<dbReference type="PROSITE" id="PS51257">
    <property type="entry name" value="PROKAR_LIPOPROTEIN"/>
    <property type="match status" value="1"/>
</dbReference>
<dbReference type="SUPFAM" id="SSF89392">
    <property type="entry name" value="Prokaryotic lipoproteins and lipoprotein localization factors"/>
    <property type="match status" value="1"/>
</dbReference>